<dbReference type="InterPro" id="IPR058014">
    <property type="entry name" value="Gp244"/>
</dbReference>
<accession>F8SJ83</accession>
<organismHost>
    <name type="scientific">Pseudomonas aeruginosa</name>
    <dbReference type="NCBI Taxonomy" id="287"/>
</organismHost>
<dbReference type="KEGG" id="vg:26643768"/>
<evidence type="ECO:0000313" key="1">
    <source>
        <dbReference type="EMBL" id="AEH03663.1"/>
    </source>
</evidence>
<sequence length="123" mass="13394">MAFPTYESLLDIIQADQPDYATMLAALQADMADNDKVLAGYRVLTKGNKASHGFAFHVKGWFSAADLKQLKTDVEAGGDMTIFETTAFQCPMPPNSATLPLAAEDSVGYSTTRWTRVILTAKE</sequence>
<gene>
    <name evidence="1" type="primary">240</name>
</gene>
<organism evidence="1 2">
    <name type="scientific">Pseudomonas phage PhiPA3</name>
    <name type="common">Pseudomonas aeruginosa phage PhiPA3</name>
    <dbReference type="NCBI Taxonomy" id="998086"/>
    <lineage>
        <taxon>Viruses</taxon>
        <taxon>Duplodnaviria</taxon>
        <taxon>Heunggongvirae</taxon>
        <taxon>Uroviricota</taxon>
        <taxon>Caudoviricetes</taxon>
        <taxon>Chimalliviridae</taxon>
        <taxon>Miltoncavirus</taxon>
        <taxon>Miltoncavirus PhiPA3</taxon>
    </lineage>
</organism>
<dbReference type="Proteomes" id="UP000008388">
    <property type="component" value="Segment"/>
</dbReference>
<dbReference type="EMBL" id="HQ630627">
    <property type="protein sequence ID" value="AEH03663.1"/>
    <property type="molecule type" value="Genomic_DNA"/>
</dbReference>
<evidence type="ECO:0000313" key="2">
    <source>
        <dbReference type="Proteomes" id="UP000008388"/>
    </source>
</evidence>
<protein>
    <submittedName>
        <fullName evidence="1">Uncharacterized protein 240</fullName>
    </submittedName>
</protein>
<name>F8SJ83_BPPA3</name>
<proteinExistence type="predicted"/>
<dbReference type="RefSeq" id="YP_009217319.1">
    <property type="nucleotide sequence ID" value="NC_028999.1"/>
</dbReference>
<reference evidence="1 2" key="1">
    <citation type="journal article" date="2011" name="Microbiology">
        <title>The Pseudomonas aeruginosa generalized transducing phage phiPA3 is a new member of the phiKZ-like group of 'jumbo' phages, and infects model laboratory strains and clinical isolates from cystic fibrosis patients.</title>
        <authorList>
            <person name="Monson R."/>
            <person name="Foulds I."/>
            <person name="Foweraker J."/>
            <person name="Welch M."/>
            <person name="Salmond G.P."/>
        </authorList>
    </citation>
    <scope>NUCLEOTIDE SEQUENCE [LARGE SCALE GENOMIC DNA]</scope>
</reference>
<dbReference type="Pfam" id="PF25621">
    <property type="entry name" value="PhiKZ_gp244"/>
    <property type="match status" value="1"/>
</dbReference>
<dbReference type="GeneID" id="26643768"/>
<keyword evidence="2" id="KW-1185">Reference proteome</keyword>